<evidence type="ECO:0000313" key="2">
    <source>
        <dbReference type="EMBL" id="KMV14302.1"/>
    </source>
</evidence>
<comment type="caution">
    <text evidence="2">The sequence shown here is derived from an EMBL/GenBank/DDBJ whole genome shotgun (WGS) entry which is preliminary data.</text>
</comment>
<dbReference type="PANTHER" id="PTHR46889:SF4">
    <property type="entry name" value="TRANSPOSASE INSO FOR INSERTION SEQUENCE ELEMENT IS911B-RELATED"/>
    <property type="match status" value="1"/>
</dbReference>
<protein>
    <recommendedName>
        <fullName evidence="1">Integrase catalytic domain-containing protein</fullName>
    </recommendedName>
</protein>
<proteinExistence type="predicted"/>
<reference evidence="2 3" key="1">
    <citation type="submission" date="2015-06" db="EMBL/GenBank/DDBJ databases">
        <title>Genome sequence of Mycobacterium conceptionense strain MLE.</title>
        <authorList>
            <person name="Greninger A.L."/>
            <person name="Cunningham G."/>
            <person name="Chiu C.Y."/>
            <person name="Miller S."/>
        </authorList>
    </citation>
    <scope>NUCLEOTIDE SEQUENCE [LARGE SCALE GENOMIC DNA]</scope>
    <source>
        <strain evidence="2 3">MLE</strain>
    </source>
</reference>
<dbReference type="Proteomes" id="UP000037594">
    <property type="component" value="Unassembled WGS sequence"/>
</dbReference>
<dbReference type="InterPro" id="IPR001584">
    <property type="entry name" value="Integrase_cat-core"/>
</dbReference>
<dbReference type="InterPro" id="IPR012337">
    <property type="entry name" value="RNaseH-like_sf"/>
</dbReference>
<dbReference type="PANTHER" id="PTHR46889">
    <property type="entry name" value="TRANSPOSASE INSF FOR INSERTION SEQUENCE IS3B-RELATED"/>
    <property type="match status" value="1"/>
</dbReference>
<evidence type="ECO:0000313" key="3">
    <source>
        <dbReference type="Proteomes" id="UP000037594"/>
    </source>
</evidence>
<sequence length="85" mass="9800">MPPAAAIHRPRLAGQCGDNAAMESFFALLQRNVLDRRRWATRAELRLAIVAWIERTYHRRRRQRALGRLTPIEFELLHTPVATAA</sequence>
<dbReference type="Pfam" id="PF13683">
    <property type="entry name" value="rve_3"/>
    <property type="match status" value="1"/>
</dbReference>
<feature type="domain" description="Integrase catalytic" evidence="1">
    <location>
        <begin position="14"/>
        <end position="71"/>
    </location>
</feature>
<dbReference type="GO" id="GO:0015074">
    <property type="term" value="P:DNA integration"/>
    <property type="evidence" value="ECO:0007669"/>
    <property type="project" value="InterPro"/>
</dbReference>
<name>A0A0J8TYW0_9MYCO</name>
<dbReference type="InterPro" id="IPR050900">
    <property type="entry name" value="Transposase_IS3/IS150/IS904"/>
</dbReference>
<evidence type="ECO:0000259" key="1">
    <source>
        <dbReference type="Pfam" id="PF13683"/>
    </source>
</evidence>
<organism evidence="2 3">
    <name type="scientific">Mycolicibacterium conceptionense</name>
    <dbReference type="NCBI Taxonomy" id="451644"/>
    <lineage>
        <taxon>Bacteria</taxon>
        <taxon>Bacillati</taxon>
        <taxon>Actinomycetota</taxon>
        <taxon>Actinomycetes</taxon>
        <taxon>Mycobacteriales</taxon>
        <taxon>Mycobacteriaceae</taxon>
        <taxon>Mycolicibacterium</taxon>
    </lineage>
</organism>
<accession>A0A0J8TYW0</accession>
<dbReference type="EMBL" id="LFOD01000051">
    <property type="protein sequence ID" value="KMV14302.1"/>
    <property type="molecule type" value="Genomic_DNA"/>
</dbReference>
<dbReference type="AlphaFoldDB" id="A0A0J8TYW0"/>
<dbReference type="SUPFAM" id="SSF53098">
    <property type="entry name" value="Ribonuclease H-like"/>
    <property type="match status" value="1"/>
</dbReference>
<dbReference type="PATRIC" id="fig|451644.5.peg.6362"/>
<gene>
    <name evidence="2" type="ORF">ACT17_31020</name>
</gene>